<protein>
    <recommendedName>
        <fullName evidence="7">Mce-associated membrane protein</fullName>
    </recommendedName>
</protein>
<accession>A0ABW7YPY2</accession>
<evidence type="ECO:0000313" key="6">
    <source>
        <dbReference type="Proteomes" id="UP001612741"/>
    </source>
</evidence>
<evidence type="ECO:0000256" key="2">
    <source>
        <dbReference type="ARBA" id="ARBA00023136"/>
    </source>
</evidence>
<dbReference type="PANTHER" id="PTHR37042:SF4">
    <property type="entry name" value="OUTER MEMBRANE PROTEIN RV1973"/>
    <property type="match status" value="1"/>
</dbReference>
<dbReference type="RefSeq" id="WP_397080759.1">
    <property type="nucleotide sequence ID" value="NZ_JBITGY010000002.1"/>
</dbReference>
<comment type="caution">
    <text evidence="5">The sequence shown here is derived from an EMBL/GenBank/DDBJ whole genome shotgun (WGS) entry which is preliminary data.</text>
</comment>
<reference evidence="5 6" key="1">
    <citation type="submission" date="2024-10" db="EMBL/GenBank/DDBJ databases">
        <title>The Natural Products Discovery Center: Release of the First 8490 Sequenced Strains for Exploring Actinobacteria Biosynthetic Diversity.</title>
        <authorList>
            <person name="Kalkreuter E."/>
            <person name="Kautsar S.A."/>
            <person name="Yang D."/>
            <person name="Bader C.D."/>
            <person name="Teijaro C.N."/>
            <person name="Fluegel L."/>
            <person name="Davis C.M."/>
            <person name="Simpson J.R."/>
            <person name="Lauterbach L."/>
            <person name="Steele A.D."/>
            <person name="Gui C."/>
            <person name="Meng S."/>
            <person name="Li G."/>
            <person name="Viehrig K."/>
            <person name="Ye F."/>
            <person name="Su P."/>
            <person name="Kiefer A.F."/>
            <person name="Nichols A."/>
            <person name="Cepeda A.J."/>
            <person name="Yan W."/>
            <person name="Fan B."/>
            <person name="Jiang Y."/>
            <person name="Adhikari A."/>
            <person name="Zheng C.-J."/>
            <person name="Schuster L."/>
            <person name="Cowan T.M."/>
            <person name="Smanski M.J."/>
            <person name="Chevrette M.G."/>
            <person name="De Carvalho L.P.S."/>
            <person name="Shen B."/>
        </authorList>
    </citation>
    <scope>NUCLEOTIDE SEQUENCE [LARGE SCALE GENOMIC DNA]</scope>
    <source>
        <strain evidence="5 6">NPDC050545</strain>
    </source>
</reference>
<sequence length="231" mass="24865">MTTQQDAKPEAEVETETEAKVDPAPETPEPGNAHEDPQPSRIRAKLIGALAAMLVTALAATAVLQWLSAGRAHEARARLEAERALRLEVSQAAHAFGQSLLGYDYQNLQATRTKLMAMATGDFLTTYDDAFGGVMEQVIIKLRAVSVATVRGVYLADADESSASAIVVVDQQVTTAKAIRSVKDSHLKISLVREKGTWKVREVTVLGAAQENQYDKDGTPLADPSPKPSEK</sequence>
<evidence type="ECO:0000256" key="1">
    <source>
        <dbReference type="ARBA" id="ARBA00004370"/>
    </source>
</evidence>
<comment type="subcellular location">
    <subcellularLocation>
        <location evidence="1">Membrane</location>
    </subcellularLocation>
</comment>
<dbReference type="EMBL" id="JBITGY010000002">
    <property type="protein sequence ID" value="MFI6497726.1"/>
    <property type="molecule type" value="Genomic_DNA"/>
</dbReference>
<evidence type="ECO:0000313" key="5">
    <source>
        <dbReference type="EMBL" id="MFI6497726.1"/>
    </source>
</evidence>
<keyword evidence="6" id="KW-1185">Reference proteome</keyword>
<keyword evidence="2 4" id="KW-0472">Membrane</keyword>
<gene>
    <name evidence="5" type="ORF">ACIBG2_10090</name>
</gene>
<feature type="region of interest" description="Disordered" evidence="3">
    <location>
        <begin position="1"/>
        <end position="39"/>
    </location>
</feature>
<keyword evidence="4" id="KW-1133">Transmembrane helix</keyword>
<feature type="transmembrane region" description="Helical" evidence="4">
    <location>
        <begin position="46"/>
        <end position="67"/>
    </location>
</feature>
<organism evidence="5 6">
    <name type="scientific">Nonomuraea typhae</name>
    <dbReference type="NCBI Taxonomy" id="2603600"/>
    <lineage>
        <taxon>Bacteria</taxon>
        <taxon>Bacillati</taxon>
        <taxon>Actinomycetota</taxon>
        <taxon>Actinomycetes</taxon>
        <taxon>Streptosporangiales</taxon>
        <taxon>Streptosporangiaceae</taxon>
        <taxon>Nonomuraea</taxon>
    </lineage>
</organism>
<evidence type="ECO:0008006" key="7">
    <source>
        <dbReference type="Google" id="ProtNLM"/>
    </source>
</evidence>
<proteinExistence type="predicted"/>
<evidence type="ECO:0000256" key="4">
    <source>
        <dbReference type="SAM" id="Phobius"/>
    </source>
</evidence>
<dbReference type="PANTHER" id="PTHR37042">
    <property type="entry name" value="OUTER MEMBRANE PROTEIN RV1973"/>
    <property type="match status" value="1"/>
</dbReference>
<feature type="compositionally biased region" description="Basic and acidic residues" evidence="3">
    <location>
        <begin position="7"/>
        <end position="23"/>
    </location>
</feature>
<name>A0ABW7YPY2_9ACTN</name>
<evidence type="ECO:0000256" key="3">
    <source>
        <dbReference type="SAM" id="MobiDB-lite"/>
    </source>
</evidence>
<dbReference type="Proteomes" id="UP001612741">
    <property type="component" value="Unassembled WGS sequence"/>
</dbReference>
<feature type="region of interest" description="Disordered" evidence="3">
    <location>
        <begin position="209"/>
        <end position="231"/>
    </location>
</feature>
<keyword evidence="4" id="KW-0812">Transmembrane</keyword>